<evidence type="ECO:0000259" key="1">
    <source>
        <dbReference type="Pfam" id="PF09820"/>
    </source>
</evidence>
<dbReference type="InterPro" id="IPR018631">
    <property type="entry name" value="AAA-ATPase-like_dom"/>
</dbReference>
<dbReference type="GeneID" id="59349773"/>
<comment type="caution">
    <text evidence="2">The sequence shown here is derived from an EMBL/GenBank/DDBJ whole genome shotgun (WGS) entry which is preliminary data.</text>
</comment>
<gene>
    <name evidence="2" type="ORF">MIND_01068000</name>
</gene>
<evidence type="ECO:0000313" key="3">
    <source>
        <dbReference type="Proteomes" id="UP000636479"/>
    </source>
</evidence>
<feature type="domain" description="AAA-ATPase-like" evidence="1">
    <location>
        <begin position="25"/>
        <end position="222"/>
    </location>
</feature>
<keyword evidence="3" id="KW-1185">Reference proteome</keyword>
<dbReference type="EMBL" id="JACAZF010000009">
    <property type="protein sequence ID" value="KAF7295288.1"/>
    <property type="molecule type" value="Genomic_DNA"/>
</dbReference>
<dbReference type="Pfam" id="PF09820">
    <property type="entry name" value="AAA-ATPase_like"/>
    <property type="match status" value="1"/>
</dbReference>
<sequence>MSSVNGNDHGHQLTPPKWHLPSQFTSFHAWGTPQIAFVDKTDVIALLPERFRYLLLLPPRYGKTMLVSMLTLYYGLHGFSDFPEHFRALNIAKKVPTPHNRHIYLSFDFGPLRGQKTLDSISCALDDVIDVAFSELGVCYRYQLGIIHWAEKRPNEVVWLLDLIEQKGYSLFVSVDNYDALFHPVGEPISQSFYRDAIALLEARFWTPLRADVVHKLIVTGVFLLPGLDLPPRIPAEFINGCGFTELEATNLASLFLGQSMDVDRLRSTCNYSAPGSTYSTFHPQLVLDWIAVQDSPNDEELYESYATLADMLKCLPTSSSNPNVASQDGLIALLTVGRVKITELDAFAEDDPTKITWAAILQAGGLIPDAEADHYKIFNKHVLSLIHAQVDRLVLKRYDSNFAFMITWGDYCIWNRTAPFTGLLAKILHDMLRFTFFGLQPEPTLLGVFELIFRYKEALERWPLLPFILRPRQADPMPITVILPTRSWLPEFMDLELVNLSLEGMWYGLHANDLDQRRPTPGELEALFDHFCGLDIPELVQQPYRASLNDSTVVTVESFTNCVVTAPRFVSVGGAHVVGSHWLPDGVVEN</sequence>
<evidence type="ECO:0000313" key="2">
    <source>
        <dbReference type="EMBL" id="KAF7295288.1"/>
    </source>
</evidence>
<dbReference type="RefSeq" id="XP_037216651.1">
    <property type="nucleotide sequence ID" value="XM_037367257.1"/>
</dbReference>
<protein>
    <submittedName>
        <fullName evidence="2">AAA-ATPase-like domain-containing protein</fullName>
    </submittedName>
</protein>
<organism evidence="2 3">
    <name type="scientific">Mycena indigotica</name>
    <dbReference type="NCBI Taxonomy" id="2126181"/>
    <lineage>
        <taxon>Eukaryota</taxon>
        <taxon>Fungi</taxon>
        <taxon>Dikarya</taxon>
        <taxon>Basidiomycota</taxon>
        <taxon>Agaricomycotina</taxon>
        <taxon>Agaricomycetes</taxon>
        <taxon>Agaricomycetidae</taxon>
        <taxon>Agaricales</taxon>
        <taxon>Marasmiineae</taxon>
        <taxon>Mycenaceae</taxon>
        <taxon>Mycena</taxon>
    </lineage>
</organism>
<proteinExistence type="predicted"/>
<dbReference type="AlphaFoldDB" id="A0A8H6S9G7"/>
<dbReference type="OrthoDB" id="5380555at2759"/>
<accession>A0A8H6S9G7</accession>
<dbReference type="Proteomes" id="UP000636479">
    <property type="component" value="Unassembled WGS sequence"/>
</dbReference>
<reference evidence="2" key="1">
    <citation type="submission" date="2020-05" db="EMBL/GenBank/DDBJ databases">
        <title>Mycena genomes resolve the evolution of fungal bioluminescence.</title>
        <authorList>
            <person name="Tsai I.J."/>
        </authorList>
    </citation>
    <scope>NUCLEOTIDE SEQUENCE</scope>
    <source>
        <strain evidence="2">171206Taipei</strain>
    </source>
</reference>
<name>A0A8H6S9G7_9AGAR</name>